<dbReference type="OrthoDB" id="9424348at2759"/>
<name>A0A226N5M0_CALSU</name>
<protein>
    <submittedName>
        <fullName evidence="1">Uncharacterized protein</fullName>
    </submittedName>
</protein>
<proteinExistence type="predicted"/>
<gene>
    <name evidence="1" type="ORF">ASZ78_017068</name>
</gene>
<organism evidence="1 2">
    <name type="scientific">Callipepla squamata</name>
    <name type="common">Scaled quail</name>
    <dbReference type="NCBI Taxonomy" id="9009"/>
    <lineage>
        <taxon>Eukaryota</taxon>
        <taxon>Metazoa</taxon>
        <taxon>Chordata</taxon>
        <taxon>Craniata</taxon>
        <taxon>Vertebrata</taxon>
        <taxon>Euteleostomi</taxon>
        <taxon>Archelosauria</taxon>
        <taxon>Archosauria</taxon>
        <taxon>Dinosauria</taxon>
        <taxon>Saurischia</taxon>
        <taxon>Theropoda</taxon>
        <taxon>Coelurosauria</taxon>
        <taxon>Aves</taxon>
        <taxon>Neognathae</taxon>
        <taxon>Galloanserae</taxon>
        <taxon>Galliformes</taxon>
        <taxon>Odontophoridae</taxon>
        <taxon>Callipepla</taxon>
    </lineage>
</organism>
<reference evidence="1 2" key="1">
    <citation type="submission" date="2016-07" db="EMBL/GenBank/DDBJ databases">
        <title>Disparate Historic Effective Population Sizes Predicted by Modern Levels of Genome Diversity for the Scaled Quail (Callipepla squamata) and the Northern Bobwhite (Colinus virginianus): Inferences from First and Second Generation Draft Genome Assemblies for Sympatric New World Quail.</title>
        <authorList>
            <person name="Oldeschulte D.L."/>
            <person name="Halley Y.A."/>
            <person name="Bhattarai E.K."/>
            <person name="Brashear W.A."/>
            <person name="Hill J."/>
            <person name="Metz R.P."/>
            <person name="Johnson C.D."/>
            <person name="Rollins D."/>
            <person name="Peterson M.J."/>
            <person name="Bickhart D.M."/>
            <person name="Decker J.E."/>
            <person name="Seabury C.M."/>
        </authorList>
    </citation>
    <scope>NUCLEOTIDE SEQUENCE [LARGE SCALE GENOMIC DNA]</scope>
    <source>
        <strain evidence="1 2">Texas</strain>
        <tissue evidence="1">Leg muscle</tissue>
    </source>
</reference>
<keyword evidence="2" id="KW-1185">Reference proteome</keyword>
<dbReference type="EMBL" id="MCFN01000199">
    <property type="protein sequence ID" value="OXB62772.1"/>
    <property type="molecule type" value="Genomic_DNA"/>
</dbReference>
<sequence length="107" mass="12527">TAWLSLFTSNEPAVRAKTNSKNVVVLMQRLKCNEFVLLSKGENQLSLKLKEENHFFIMHSEGDSVKFQCYKDTNYFLHVNDDSLDIRVLDHEDCDGDRNFVFKVTYF</sequence>
<feature type="non-terminal residue" evidence="1">
    <location>
        <position position="1"/>
    </location>
</feature>
<dbReference type="Gene3D" id="2.80.10.50">
    <property type="match status" value="1"/>
</dbReference>
<accession>A0A226N5M0</accession>
<comment type="caution">
    <text evidence="1">The sequence shown here is derived from an EMBL/GenBank/DDBJ whole genome shotgun (WGS) entry which is preliminary data.</text>
</comment>
<evidence type="ECO:0000313" key="1">
    <source>
        <dbReference type="EMBL" id="OXB62772.1"/>
    </source>
</evidence>
<dbReference type="AlphaFoldDB" id="A0A226N5M0"/>
<dbReference type="Proteomes" id="UP000198323">
    <property type="component" value="Unassembled WGS sequence"/>
</dbReference>
<evidence type="ECO:0000313" key="2">
    <source>
        <dbReference type="Proteomes" id="UP000198323"/>
    </source>
</evidence>